<sequence length="252" mass="28670">MSVPFSQILQEATTNPAHVTGYRSGTGKDWANRYPPITNTRLSVHTRDVPGADGTEATVAGWEAMVPRFSDDQLRSSTLVERPNRRLYRFDTESDMALWFHTEISNIRAQVQVPQIFCLDGEILLLLQFRADTPDHIQREDCRVDCWVIPRENAAGGCTLRQGLHNLLVQGFRRCQGYAAAPNLSVNHYTSQYREFFSGRPVFTHDNGALSYEHPQNGHNDVFDREVDVNDGSVYWRRNGNYLVHDTGSIWG</sequence>
<dbReference type="Proteomes" id="UP000006039">
    <property type="component" value="Unassembled WGS sequence"/>
</dbReference>
<proteinExistence type="predicted"/>
<dbReference type="eggNOG" id="ENOG502SY0D">
    <property type="taxonomic scope" value="Eukaryota"/>
</dbReference>
<dbReference type="EMBL" id="GL385414">
    <property type="protein sequence ID" value="EJT68832.1"/>
    <property type="molecule type" value="Genomic_DNA"/>
</dbReference>
<reference evidence="2" key="4">
    <citation type="journal article" date="2015" name="G3 (Bethesda)">
        <title>Genome sequences of three phytopathogenic species of the Magnaporthaceae family of fungi.</title>
        <authorList>
            <person name="Okagaki L.H."/>
            <person name="Nunes C.C."/>
            <person name="Sailsbery J."/>
            <person name="Clay B."/>
            <person name="Brown D."/>
            <person name="John T."/>
            <person name="Oh Y."/>
            <person name="Young N."/>
            <person name="Fitzgerald M."/>
            <person name="Haas B.J."/>
            <person name="Zeng Q."/>
            <person name="Young S."/>
            <person name="Adiconis X."/>
            <person name="Fan L."/>
            <person name="Levin J.Z."/>
            <person name="Mitchell T.K."/>
            <person name="Okubara P.A."/>
            <person name="Farman M.L."/>
            <person name="Kohn L.M."/>
            <person name="Birren B."/>
            <person name="Ma L.-J."/>
            <person name="Dean R.A."/>
        </authorList>
    </citation>
    <scope>NUCLEOTIDE SEQUENCE</scope>
    <source>
        <strain evidence="2">R3-111a-1</strain>
    </source>
</reference>
<protein>
    <submittedName>
        <fullName evidence="1 2">Uncharacterized protein</fullName>
    </submittedName>
</protein>
<evidence type="ECO:0000313" key="1">
    <source>
        <dbReference type="EMBL" id="EJT68832.1"/>
    </source>
</evidence>
<organism evidence="1">
    <name type="scientific">Gaeumannomyces tritici (strain R3-111a-1)</name>
    <name type="common">Wheat and barley take-all root rot fungus</name>
    <name type="synonym">Gaeumannomyces graminis var. tritici</name>
    <dbReference type="NCBI Taxonomy" id="644352"/>
    <lineage>
        <taxon>Eukaryota</taxon>
        <taxon>Fungi</taxon>
        <taxon>Dikarya</taxon>
        <taxon>Ascomycota</taxon>
        <taxon>Pezizomycotina</taxon>
        <taxon>Sordariomycetes</taxon>
        <taxon>Sordariomycetidae</taxon>
        <taxon>Magnaporthales</taxon>
        <taxon>Magnaporthaceae</taxon>
        <taxon>Gaeumannomyces</taxon>
    </lineage>
</organism>
<accession>J3PJD1</accession>
<dbReference type="GeneID" id="20354068"/>
<dbReference type="AlphaFoldDB" id="J3PJD1"/>
<dbReference type="OrthoDB" id="5237031at2759"/>
<dbReference type="VEuPathDB" id="FungiDB:GGTG_13610"/>
<dbReference type="RefSeq" id="XP_009229791.1">
    <property type="nucleotide sequence ID" value="XM_009231527.1"/>
</dbReference>
<dbReference type="EnsemblFungi" id="EJT68832">
    <property type="protein sequence ID" value="EJT68832"/>
    <property type="gene ID" value="GGTG_13610"/>
</dbReference>
<reference evidence="3" key="1">
    <citation type="submission" date="2010-07" db="EMBL/GenBank/DDBJ databases">
        <title>The genome sequence of Gaeumannomyces graminis var. tritici strain R3-111a-1.</title>
        <authorList>
            <consortium name="The Broad Institute Genome Sequencing Platform"/>
            <person name="Ma L.-J."/>
            <person name="Dead R."/>
            <person name="Young S."/>
            <person name="Zeng Q."/>
            <person name="Koehrsen M."/>
            <person name="Alvarado L."/>
            <person name="Berlin A."/>
            <person name="Chapman S.B."/>
            <person name="Chen Z."/>
            <person name="Freedman E."/>
            <person name="Gellesch M."/>
            <person name="Goldberg J."/>
            <person name="Griggs A."/>
            <person name="Gujja S."/>
            <person name="Heilman E.R."/>
            <person name="Heiman D."/>
            <person name="Hepburn T."/>
            <person name="Howarth C."/>
            <person name="Jen D."/>
            <person name="Larson L."/>
            <person name="Mehta T."/>
            <person name="Neiman D."/>
            <person name="Pearson M."/>
            <person name="Roberts A."/>
            <person name="Saif S."/>
            <person name="Shea T."/>
            <person name="Shenoy N."/>
            <person name="Sisk P."/>
            <person name="Stolte C."/>
            <person name="Sykes S."/>
            <person name="Walk T."/>
            <person name="White J."/>
            <person name="Yandava C."/>
            <person name="Haas B."/>
            <person name="Nusbaum C."/>
            <person name="Birren B."/>
        </authorList>
    </citation>
    <scope>NUCLEOTIDE SEQUENCE [LARGE SCALE GENOMIC DNA]</scope>
    <source>
        <strain evidence="3">R3-111a-1</strain>
    </source>
</reference>
<evidence type="ECO:0000313" key="2">
    <source>
        <dbReference type="EnsemblFungi" id="EJT68832"/>
    </source>
</evidence>
<dbReference type="HOGENOM" id="CLU_049634_0_0_1"/>
<evidence type="ECO:0000313" key="3">
    <source>
        <dbReference type="Proteomes" id="UP000006039"/>
    </source>
</evidence>
<keyword evidence="3" id="KW-1185">Reference proteome</keyword>
<gene>
    <name evidence="2" type="primary">20354068</name>
    <name evidence="1" type="ORF">GGTG_13610</name>
</gene>
<name>J3PJD1_GAET3</name>
<reference evidence="1" key="2">
    <citation type="submission" date="2010-07" db="EMBL/GenBank/DDBJ databases">
        <authorList>
            <consortium name="The Broad Institute Genome Sequencing Platform"/>
            <consortium name="Broad Institute Genome Sequencing Center for Infectious Disease"/>
            <person name="Ma L.-J."/>
            <person name="Dead R."/>
            <person name="Young S."/>
            <person name="Zeng Q."/>
            <person name="Koehrsen M."/>
            <person name="Alvarado L."/>
            <person name="Berlin A."/>
            <person name="Chapman S.B."/>
            <person name="Chen Z."/>
            <person name="Freedman E."/>
            <person name="Gellesch M."/>
            <person name="Goldberg J."/>
            <person name="Griggs A."/>
            <person name="Gujja S."/>
            <person name="Heilman E.R."/>
            <person name="Heiman D."/>
            <person name="Hepburn T."/>
            <person name="Howarth C."/>
            <person name="Jen D."/>
            <person name="Larson L."/>
            <person name="Mehta T."/>
            <person name="Neiman D."/>
            <person name="Pearson M."/>
            <person name="Roberts A."/>
            <person name="Saif S."/>
            <person name="Shea T."/>
            <person name="Shenoy N."/>
            <person name="Sisk P."/>
            <person name="Stolte C."/>
            <person name="Sykes S."/>
            <person name="Walk T."/>
            <person name="White J."/>
            <person name="Yandava C."/>
            <person name="Haas B."/>
            <person name="Nusbaum C."/>
            <person name="Birren B."/>
        </authorList>
    </citation>
    <scope>NUCLEOTIDE SEQUENCE</scope>
    <source>
        <strain evidence="1">R3-111a-1</strain>
    </source>
</reference>
<reference evidence="1" key="3">
    <citation type="submission" date="2010-09" db="EMBL/GenBank/DDBJ databases">
        <title>Annotation of Gaeumannomyces graminis var. tritici R3-111a-1.</title>
        <authorList>
            <consortium name="The Broad Institute Genome Sequencing Platform"/>
            <person name="Ma L.-J."/>
            <person name="Dead R."/>
            <person name="Young S.K."/>
            <person name="Zeng Q."/>
            <person name="Gargeya S."/>
            <person name="Fitzgerald M."/>
            <person name="Haas B."/>
            <person name="Abouelleil A."/>
            <person name="Alvarado L."/>
            <person name="Arachchi H.M."/>
            <person name="Berlin A."/>
            <person name="Brown A."/>
            <person name="Chapman S.B."/>
            <person name="Chen Z."/>
            <person name="Dunbar C."/>
            <person name="Freedman E."/>
            <person name="Gearin G."/>
            <person name="Gellesch M."/>
            <person name="Goldberg J."/>
            <person name="Griggs A."/>
            <person name="Gujja S."/>
            <person name="Heiman D."/>
            <person name="Howarth C."/>
            <person name="Larson L."/>
            <person name="Lui A."/>
            <person name="MacDonald P.J.P."/>
            <person name="Mehta T."/>
            <person name="Montmayeur A."/>
            <person name="Murphy C."/>
            <person name="Neiman D."/>
            <person name="Pearson M."/>
            <person name="Priest M."/>
            <person name="Roberts A."/>
            <person name="Saif S."/>
            <person name="Shea T."/>
            <person name="Shenoy N."/>
            <person name="Sisk P."/>
            <person name="Stolte C."/>
            <person name="Sykes S."/>
            <person name="Yandava C."/>
            <person name="Wortman J."/>
            <person name="Nusbaum C."/>
            <person name="Birren B."/>
        </authorList>
    </citation>
    <scope>NUCLEOTIDE SEQUENCE</scope>
    <source>
        <strain evidence="1">R3-111a-1</strain>
    </source>
</reference>
<reference evidence="2" key="5">
    <citation type="submission" date="2018-04" db="UniProtKB">
        <authorList>
            <consortium name="EnsemblFungi"/>
        </authorList>
    </citation>
    <scope>IDENTIFICATION</scope>
    <source>
        <strain evidence="2">R3-111a-1</strain>
    </source>
</reference>